<evidence type="ECO:0000313" key="1">
    <source>
        <dbReference type="EMBL" id="SOQ53147.1"/>
    </source>
</evidence>
<dbReference type="AlphaFoldDB" id="A0A2H1WJF3"/>
<name>A0A2H1WJF3_SPOFR</name>
<dbReference type="EMBL" id="ODYU01009034">
    <property type="protein sequence ID" value="SOQ53147.1"/>
    <property type="molecule type" value="Genomic_DNA"/>
</dbReference>
<accession>A0A2H1WJF3</accession>
<organism evidence="1">
    <name type="scientific">Spodoptera frugiperda</name>
    <name type="common">Fall armyworm</name>
    <dbReference type="NCBI Taxonomy" id="7108"/>
    <lineage>
        <taxon>Eukaryota</taxon>
        <taxon>Metazoa</taxon>
        <taxon>Ecdysozoa</taxon>
        <taxon>Arthropoda</taxon>
        <taxon>Hexapoda</taxon>
        <taxon>Insecta</taxon>
        <taxon>Pterygota</taxon>
        <taxon>Neoptera</taxon>
        <taxon>Endopterygota</taxon>
        <taxon>Lepidoptera</taxon>
        <taxon>Glossata</taxon>
        <taxon>Ditrysia</taxon>
        <taxon>Noctuoidea</taxon>
        <taxon>Noctuidae</taxon>
        <taxon>Amphipyrinae</taxon>
        <taxon>Spodoptera</taxon>
    </lineage>
</organism>
<gene>
    <name evidence="1" type="ORF">SFRICE_038560</name>
</gene>
<reference evidence="1" key="1">
    <citation type="submission" date="2016-07" db="EMBL/GenBank/DDBJ databases">
        <authorList>
            <person name="Bretaudeau A."/>
        </authorList>
    </citation>
    <scope>NUCLEOTIDE SEQUENCE</scope>
    <source>
        <strain evidence="1">Rice</strain>
        <tissue evidence="1">Whole body</tissue>
    </source>
</reference>
<protein>
    <submittedName>
        <fullName evidence="1">SFRICE_038560</fullName>
    </submittedName>
</protein>
<sequence length="122" mass="13654">MSFFDFESLTARLVRWLGNWLPRNGAENHPMISAALDEATGSVRLLLTKNHPGPTPVFRTEALVNPLGSSQLRNIMMLGFCWTVARQARSPRLGAYSNSTKNEVSSETSQISYYNSIYCEPL</sequence>
<proteinExistence type="predicted"/>